<sequence>MELALCAAAIFLVSLVVVYFVSVFGTRQKTYEEALAEARRRSLEEDAALQQARQHQKRDSANKKVKGRWGRTKVKECPTEAEISASPATNETAAARPPSPQQGPVQHTPEHVEFKEEAEVVLIPKEDDELPCEAVPRPSPVVPPVRNRRPQKPILVHKPPAEPQEPAVQPVAPPVPEPSPKPVRRNSFKDIIPKDEIELKHLQEQQQQKEEMTAAAAPPPSPPNPTAAAAKGSPLREKPPRSRRSKGQDSSTPASGDAVGVVSREVCARELLSLVRGSSRFTAEQEELEQLVEELLNRAGQPGGEWRKRGPDPEAHLRRLLAERERDLEAERQHALSHATKVKELRQELNQQLTRVQQQERSLKAQQKVTEEQAAQLQRLRDETRQLQQRVHQLETELQQASASVCERVRSREQELEQAHHEALERERQEAEARLAQAQQQVQAVEATCAQLRQLLDQEAQNLAAQRNASEGKVKELSKVHQLELEAERKEHQRRLGALEQRCQEQAHLAEELRARLAETLQTHSREVSELSRKKAEAEAAAEGAEQRLAQAHEAAVQELQRQLDDQRAKNNDLRTKNWEAVEAMRAAERKAEAREASLTKKFEELKASHSKEVESVRQRLIEEQQKKERELLERLLPAIKVDAALSHPEWLVAFERELHQWQKWQQQQQQQQQQQRVKGDHQPLSASTQSQTSGVAEDVERLQQLTLANAKLDKEVSHYKQVLSQTEDILQNLQRSVEEEEKRWHEKEEGHHKERLLWQQQLAQAQAEASQQKNTGPTEREKQLEERCAALEADLRQLHGLQETTSEMQAKLKELQAKLQDEEGEKKLLEQKYDEERGNAQDVRTYLESRVRELEGTKLMRDDYDRLKQELAEVKAQLAEARRAAAKVDEESAANHSSLAQTRMSTSSPTKAAVPDAASPATNGPSASPTPAEKEKDDKGSSNKK</sequence>
<feature type="coiled-coil region" evidence="1">
    <location>
        <begin position="607"/>
        <end position="634"/>
    </location>
</feature>
<dbReference type="GO" id="GO:0005789">
    <property type="term" value="C:endoplasmic reticulum membrane"/>
    <property type="evidence" value="ECO:0007669"/>
    <property type="project" value="TreeGrafter"/>
</dbReference>
<feature type="compositionally biased region" description="Basic and acidic residues" evidence="2">
    <location>
        <begin position="933"/>
        <end position="946"/>
    </location>
</feature>
<feature type="region of interest" description="Disordered" evidence="2">
    <location>
        <begin position="671"/>
        <end position="698"/>
    </location>
</feature>
<dbReference type="PANTHER" id="PTHR18939:SF4">
    <property type="entry name" value="RIBOSOME-BINDING PROTEIN 1"/>
    <property type="match status" value="1"/>
</dbReference>
<evidence type="ECO:0000256" key="2">
    <source>
        <dbReference type="SAM" id="MobiDB-lite"/>
    </source>
</evidence>
<feature type="region of interest" description="Disordered" evidence="2">
    <location>
        <begin position="763"/>
        <end position="784"/>
    </location>
</feature>
<feature type="compositionally biased region" description="Low complexity" evidence="2">
    <location>
        <begin position="763"/>
        <end position="773"/>
    </location>
</feature>
<dbReference type="AlphaFoldDB" id="L7M407"/>
<feature type="region of interest" description="Disordered" evidence="2">
    <location>
        <begin position="524"/>
        <end position="552"/>
    </location>
</feature>
<dbReference type="InterPro" id="IPR040248">
    <property type="entry name" value="RRBP1"/>
</dbReference>
<evidence type="ECO:0000256" key="1">
    <source>
        <dbReference type="SAM" id="Coils"/>
    </source>
</evidence>
<feature type="compositionally biased region" description="Polar residues" evidence="2">
    <location>
        <begin position="895"/>
        <end position="911"/>
    </location>
</feature>
<feature type="compositionally biased region" description="Basic and acidic residues" evidence="2">
    <location>
        <begin position="524"/>
        <end position="538"/>
    </location>
</feature>
<protein>
    <submittedName>
        <fullName evidence="3">Putative ribosome-binding protein 1</fullName>
    </submittedName>
</protein>
<feature type="coiled-coil region" evidence="1">
    <location>
        <begin position="724"/>
        <end position="751"/>
    </location>
</feature>
<name>L7M407_RHIPC</name>
<feature type="compositionally biased region" description="Pro residues" evidence="2">
    <location>
        <begin position="171"/>
        <end position="181"/>
    </location>
</feature>
<feature type="region of interest" description="Disordered" evidence="2">
    <location>
        <begin position="880"/>
        <end position="946"/>
    </location>
</feature>
<accession>L7M407</accession>
<dbReference type="PANTHER" id="PTHR18939">
    <property type="entry name" value="RIBOSOME BINDING PROTEIN-1"/>
    <property type="match status" value="1"/>
</dbReference>
<feature type="compositionally biased region" description="Basic and acidic residues" evidence="2">
    <location>
        <begin position="881"/>
        <end position="891"/>
    </location>
</feature>
<feature type="region of interest" description="Disordered" evidence="2">
    <location>
        <begin position="46"/>
        <end position="108"/>
    </location>
</feature>
<feature type="region of interest" description="Disordered" evidence="2">
    <location>
        <begin position="127"/>
        <end position="262"/>
    </location>
</feature>
<dbReference type="EMBL" id="GACK01006259">
    <property type="protein sequence ID" value="JAA58775.1"/>
    <property type="molecule type" value="mRNA"/>
</dbReference>
<evidence type="ECO:0000313" key="3">
    <source>
        <dbReference type="EMBL" id="JAA58775.1"/>
    </source>
</evidence>
<keyword evidence="1" id="KW-0175">Coiled coil</keyword>
<feature type="compositionally biased region" description="Polar residues" evidence="2">
    <location>
        <begin position="685"/>
        <end position="695"/>
    </location>
</feature>
<feature type="compositionally biased region" description="Basic residues" evidence="2">
    <location>
        <begin position="63"/>
        <end position="72"/>
    </location>
</feature>
<proteinExistence type="evidence at transcript level"/>
<reference evidence="3" key="1">
    <citation type="submission" date="2012-11" db="EMBL/GenBank/DDBJ databases">
        <authorList>
            <person name="Lucero-Rivera Y.E."/>
            <person name="Tovar-Ramirez D."/>
        </authorList>
    </citation>
    <scope>NUCLEOTIDE SEQUENCE</scope>
    <source>
        <tissue evidence="3">Salivary gland</tissue>
    </source>
</reference>
<organism evidence="3">
    <name type="scientific">Rhipicephalus pulchellus</name>
    <name type="common">Yellow backed tick</name>
    <name type="synonym">Dermacentor pulchellus</name>
    <dbReference type="NCBI Taxonomy" id="72859"/>
    <lineage>
        <taxon>Eukaryota</taxon>
        <taxon>Metazoa</taxon>
        <taxon>Ecdysozoa</taxon>
        <taxon>Arthropoda</taxon>
        <taxon>Chelicerata</taxon>
        <taxon>Arachnida</taxon>
        <taxon>Acari</taxon>
        <taxon>Parasitiformes</taxon>
        <taxon>Ixodida</taxon>
        <taxon>Ixodoidea</taxon>
        <taxon>Ixodidae</taxon>
        <taxon>Rhipicephalinae</taxon>
        <taxon>Rhipicephalus</taxon>
        <taxon>Rhipicephalus</taxon>
    </lineage>
</organism>
<feature type="compositionally biased region" description="Basic and acidic residues" evidence="2">
    <location>
        <begin position="187"/>
        <end position="212"/>
    </location>
</feature>
<feature type="compositionally biased region" description="Polar residues" evidence="2">
    <location>
        <begin position="921"/>
        <end position="930"/>
    </location>
</feature>
<feature type="compositionally biased region" description="Low complexity" evidence="2">
    <location>
        <begin position="539"/>
        <end position="552"/>
    </location>
</feature>
<reference evidence="3" key="2">
    <citation type="journal article" date="2015" name="J. Proteomics">
        <title>Sexual differences in the sialomes of the zebra tick, Rhipicephalus pulchellus.</title>
        <authorList>
            <person name="Tan A.W."/>
            <person name="Francischetti I.M."/>
            <person name="Slovak M."/>
            <person name="Kini R.M."/>
            <person name="Ribeiro J.M."/>
        </authorList>
    </citation>
    <scope>NUCLEOTIDE SEQUENCE</scope>
    <source>
        <tissue evidence="3">Salivary gland</tissue>
    </source>
</reference>